<proteinExistence type="predicted"/>
<evidence type="ECO:0000256" key="2">
    <source>
        <dbReference type="SAM" id="SignalP"/>
    </source>
</evidence>
<evidence type="ECO:0000313" key="4">
    <source>
        <dbReference type="Proteomes" id="UP000005239"/>
    </source>
</evidence>
<accession>A0A8R1UNN8</accession>
<dbReference type="InterPro" id="IPR026321">
    <property type="entry name" value="CC134"/>
</dbReference>
<dbReference type="OrthoDB" id="5854099at2759"/>
<evidence type="ECO:0000313" key="3">
    <source>
        <dbReference type="EnsemblMetazoa" id="PPA32720.1"/>
    </source>
</evidence>
<dbReference type="EnsemblMetazoa" id="PPA32720.1">
    <property type="protein sequence ID" value="PPA32720.1"/>
    <property type="gene ID" value="WBGene00205580"/>
</dbReference>
<dbReference type="PANTHER" id="PTHR14735">
    <property type="entry name" value="COILED-COIL DOMAIN-CONTAINING PROTEIN 134"/>
    <property type="match status" value="1"/>
</dbReference>
<keyword evidence="2" id="KW-0732">Signal</keyword>
<organism evidence="3 4">
    <name type="scientific">Pristionchus pacificus</name>
    <name type="common">Parasitic nematode worm</name>
    <dbReference type="NCBI Taxonomy" id="54126"/>
    <lineage>
        <taxon>Eukaryota</taxon>
        <taxon>Metazoa</taxon>
        <taxon>Ecdysozoa</taxon>
        <taxon>Nematoda</taxon>
        <taxon>Chromadorea</taxon>
        <taxon>Rhabditida</taxon>
        <taxon>Rhabditina</taxon>
        <taxon>Diplogasteromorpha</taxon>
        <taxon>Diplogasteroidea</taxon>
        <taxon>Neodiplogasteridae</taxon>
        <taxon>Pristionchus</taxon>
    </lineage>
</organism>
<dbReference type="Proteomes" id="UP000005239">
    <property type="component" value="Unassembled WGS sequence"/>
</dbReference>
<protein>
    <submittedName>
        <fullName evidence="3">Uncharacterized protein</fullName>
    </submittedName>
</protein>
<dbReference type="PANTHER" id="PTHR14735:SF1">
    <property type="entry name" value="COILED-COIL DOMAIN-CONTAINING PROTEIN 134"/>
    <property type="match status" value="1"/>
</dbReference>
<sequence>MRPFLSALILFPLLVTSKVADDQSEGKIDQVKQDKKASHSPKDAHIDQAKIYVSMFEQKRRDHMSAVDSIVGIDEMKQRPFIEEIVKNIKNILIESRETLDRVRYSPVKGVLPETETVRDSLSKVFENTAFLSDIALRFPSIIRPRIKDVKMKTVLVWSVETTKKADLIDETTQKVIHLMEQEMELVPKKEGFINPYGNEKSKEEKMREAVEEMKKKADEKKNKKHDLKIKKGPSMSKSEL</sequence>
<evidence type="ECO:0000256" key="1">
    <source>
        <dbReference type="SAM" id="MobiDB-lite"/>
    </source>
</evidence>
<keyword evidence="4" id="KW-1185">Reference proteome</keyword>
<name>A0A2A6BR27_PRIPA</name>
<feature type="compositionally biased region" description="Basic residues" evidence="1">
    <location>
        <begin position="223"/>
        <end position="232"/>
    </location>
</feature>
<reference evidence="3" key="2">
    <citation type="submission" date="2022-06" db="UniProtKB">
        <authorList>
            <consortium name="EnsemblMetazoa"/>
        </authorList>
    </citation>
    <scope>IDENTIFICATION</scope>
    <source>
        <strain evidence="3">PS312</strain>
    </source>
</reference>
<feature type="chain" id="PRO_5043881876" evidence="2">
    <location>
        <begin position="21"/>
        <end position="241"/>
    </location>
</feature>
<gene>
    <name evidence="3" type="primary">WBGene00205580</name>
</gene>
<feature type="compositionally biased region" description="Basic and acidic residues" evidence="1">
    <location>
        <begin position="200"/>
        <end position="222"/>
    </location>
</feature>
<dbReference type="Pfam" id="PF15002">
    <property type="entry name" value="ERK-JNK_inhib"/>
    <property type="match status" value="1"/>
</dbReference>
<feature type="signal peptide" evidence="2">
    <location>
        <begin position="1"/>
        <end position="20"/>
    </location>
</feature>
<feature type="region of interest" description="Disordered" evidence="1">
    <location>
        <begin position="192"/>
        <end position="241"/>
    </location>
</feature>
<dbReference type="AlphaFoldDB" id="A0A2A6BR27"/>
<accession>A0A2A6BR27</accession>
<reference evidence="4" key="1">
    <citation type="journal article" date="2008" name="Nat. Genet.">
        <title>The Pristionchus pacificus genome provides a unique perspective on nematode lifestyle and parasitism.</title>
        <authorList>
            <person name="Dieterich C."/>
            <person name="Clifton S.W."/>
            <person name="Schuster L.N."/>
            <person name="Chinwalla A."/>
            <person name="Delehaunty K."/>
            <person name="Dinkelacker I."/>
            <person name="Fulton L."/>
            <person name="Fulton R."/>
            <person name="Godfrey J."/>
            <person name="Minx P."/>
            <person name="Mitreva M."/>
            <person name="Roeseler W."/>
            <person name="Tian H."/>
            <person name="Witte H."/>
            <person name="Yang S.P."/>
            <person name="Wilson R.K."/>
            <person name="Sommer R.J."/>
        </authorList>
    </citation>
    <scope>NUCLEOTIDE SEQUENCE [LARGE SCALE GENOMIC DNA]</scope>
    <source>
        <strain evidence="4">PS312</strain>
    </source>
</reference>